<dbReference type="GO" id="GO:0030422">
    <property type="term" value="P:siRNA processing"/>
    <property type="evidence" value="ECO:0007669"/>
    <property type="project" value="TreeGrafter"/>
</dbReference>
<name>A0A0P7UL49_SCLFO</name>
<dbReference type="InterPro" id="IPR026610">
    <property type="entry name" value="Hen1"/>
</dbReference>
<proteinExistence type="inferred from homology"/>
<evidence type="ECO:0000256" key="1">
    <source>
        <dbReference type="ARBA" id="ARBA00001946"/>
    </source>
</evidence>
<comment type="similarity">
    <text evidence="2">Belongs to the methyltransferase superfamily. HEN1 family.</text>
</comment>
<dbReference type="GO" id="GO:0090486">
    <property type="term" value="F:small RNA 2'-O-methyltransferase activity"/>
    <property type="evidence" value="ECO:0007669"/>
    <property type="project" value="UniProtKB-EC"/>
</dbReference>
<evidence type="ECO:0000256" key="10">
    <source>
        <dbReference type="ARBA" id="ARBA00023158"/>
    </source>
</evidence>
<evidence type="ECO:0000256" key="4">
    <source>
        <dbReference type="ARBA" id="ARBA00022603"/>
    </source>
</evidence>
<evidence type="ECO:0000256" key="7">
    <source>
        <dbReference type="ARBA" id="ARBA00022723"/>
    </source>
</evidence>
<gene>
    <name evidence="14" type="ORF">Z043_112110</name>
</gene>
<keyword evidence="6" id="KW-0949">S-adenosyl-L-methionine</keyword>
<dbReference type="SUPFAM" id="SSF53335">
    <property type="entry name" value="S-adenosyl-L-methionine-dependent methyltransferases"/>
    <property type="match status" value="1"/>
</dbReference>
<dbReference type="Pfam" id="PF13489">
    <property type="entry name" value="Methyltransf_23"/>
    <property type="match status" value="1"/>
</dbReference>
<reference evidence="14 15" key="1">
    <citation type="submission" date="2015-08" db="EMBL/GenBank/DDBJ databases">
        <title>The genome of the Asian arowana (Scleropages formosus).</title>
        <authorList>
            <person name="Tan M.H."/>
            <person name="Gan H.M."/>
            <person name="Croft L.J."/>
            <person name="Austin C.M."/>
        </authorList>
    </citation>
    <scope>NUCLEOTIDE SEQUENCE [LARGE SCALE GENOMIC DNA]</scope>
    <source>
        <strain evidence="14">Aro1</strain>
    </source>
</reference>
<dbReference type="GO" id="GO:0046872">
    <property type="term" value="F:metal ion binding"/>
    <property type="evidence" value="ECO:0007669"/>
    <property type="project" value="UniProtKB-KW"/>
</dbReference>
<dbReference type="GO" id="GO:0003723">
    <property type="term" value="F:RNA binding"/>
    <property type="evidence" value="ECO:0007669"/>
    <property type="project" value="UniProtKB-KW"/>
</dbReference>
<sequence>MFSPPLYKQRHDFVIQFVKDHKPKKVVDLGCGDLKLLRKLRFHREIQLLAGVDTNSSVITKKKHSLSPLPTEYLQPPVHPLTVELYHGSVTKREPRIKGYDLATCIELVEHLHPAEVEKFAEVLFGYMAPSAAVISTPNADYNPLLPGCSGFRHLDHKFEWTQAEFCSWALEICRSYGYRVEFTGVGRHPSDEESVGFCSQIGVFYKDTSRCNMLLRNEAYEDVPVYSLLYKVEYPSLCDNNILHRTLMNEVLYAVECVRRQWLEALQKEIGDVQSSDDSASRVSEDDGQEPYWLGGDLCVPLARVFSFPKVRELSGNMQRLRGILLDDSRVRLIGDVMVSPASEEELTDTCEGGACRDYGPAEHVALSGL</sequence>
<dbReference type="PANTHER" id="PTHR21404:SF3">
    <property type="entry name" value="SMALL RNA 2'-O-METHYLTRANSFERASE"/>
    <property type="match status" value="1"/>
</dbReference>
<evidence type="ECO:0000313" key="15">
    <source>
        <dbReference type="Proteomes" id="UP000034805"/>
    </source>
</evidence>
<dbReference type="GO" id="GO:0001510">
    <property type="term" value="P:RNA methylation"/>
    <property type="evidence" value="ECO:0007669"/>
    <property type="project" value="InterPro"/>
</dbReference>
<dbReference type="GO" id="GO:0005634">
    <property type="term" value="C:nucleus"/>
    <property type="evidence" value="ECO:0007669"/>
    <property type="project" value="TreeGrafter"/>
</dbReference>
<protein>
    <recommendedName>
        <fullName evidence="3">Small RNA 2'-O-methyltransferase</fullName>
        <ecNumber evidence="12">2.1.1.386</ecNumber>
    </recommendedName>
    <alternativeName>
        <fullName evidence="11">HEN1 methyltransferase homolog 1</fullName>
    </alternativeName>
</protein>
<dbReference type="GO" id="GO:0034587">
    <property type="term" value="P:piRNA processing"/>
    <property type="evidence" value="ECO:0007669"/>
    <property type="project" value="TreeGrafter"/>
</dbReference>
<evidence type="ECO:0000256" key="12">
    <source>
        <dbReference type="ARBA" id="ARBA00035025"/>
    </source>
</evidence>
<evidence type="ECO:0000256" key="2">
    <source>
        <dbReference type="ARBA" id="ARBA00009026"/>
    </source>
</evidence>
<keyword evidence="7" id="KW-0479">Metal-binding</keyword>
<dbReference type="Gene3D" id="3.40.50.150">
    <property type="entry name" value="Vaccinia Virus protein VP39"/>
    <property type="match status" value="1"/>
</dbReference>
<evidence type="ECO:0000256" key="13">
    <source>
        <dbReference type="ARBA" id="ARBA00048418"/>
    </source>
</evidence>
<evidence type="ECO:0000256" key="6">
    <source>
        <dbReference type="ARBA" id="ARBA00022691"/>
    </source>
</evidence>
<evidence type="ECO:0000313" key="14">
    <source>
        <dbReference type="EMBL" id="KPP69157.1"/>
    </source>
</evidence>
<keyword evidence="9" id="KW-0694">RNA-binding</keyword>
<evidence type="ECO:0000256" key="8">
    <source>
        <dbReference type="ARBA" id="ARBA00022842"/>
    </source>
</evidence>
<dbReference type="STRING" id="113540.ENSSFOP00015062062"/>
<dbReference type="EMBL" id="JARO02004095">
    <property type="protein sequence ID" value="KPP69157.1"/>
    <property type="molecule type" value="Genomic_DNA"/>
</dbReference>
<evidence type="ECO:0000256" key="11">
    <source>
        <dbReference type="ARBA" id="ARBA00029981"/>
    </source>
</evidence>
<comment type="catalytic activity">
    <reaction evidence="13">
        <text>small RNA 3'-end nucleotide + S-adenosyl-L-methionine = small RNA 3'-end 2'-O-methylnucleotide + S-adenosyl-L-homocysteine + H(+)</text>
        <dbReference type="Rhea" id="RHEA:37887"/>
        <dbReference type="Rhea" id="RHEA-COMP:10415"/>
        <dbReference type="Rhea" id="RHEA-COMP:10416"/>
        <dbReference type="ChEBI" id="CHEBI:15378"/>
        <dbReference type="ChEBI" id="CHEBI:57856"/>
        <dbReference type="ChEBI" id="CHEBI:59789"/>
        <dbReference type="ChEBI" id="CHEBI:74896"/>
        <dbReference type="ChEBI" id="CHEBI:74898"/>
        <dbReference type="EC" id="2.1.1.386"/>
    </reaction>
</comment>
<keyword evidence="8" id="KW-0460">Magnesium</keyword>
<keyword evidence="4 14" id="KW-0489">Methyltransferase</keyword>
<accession>A0A0P7UL49</accession>
<comment type="cofactor">
    <cofactor evidence="1">
        <name>Mg(2+)</name>
        <dbReference type="ChEBI" id="CHEBI:18420"/>
    </cofactor>
</comment>
<keyword evidence="10" id="KW-0943">RNA-mediated gene silencing</keyword>
<dbReference type="InterPro" id="IPR029063">
    <property type="entry name" value="SAM-dependent_MTases_sf"/>
</dbReference>
<organism evidence="14 15">
    <name type="scientific">Scleropages formosus</name>
    <name type="common">Asian bonytongue</name>
    <name type="synonym">Osteoglossum formosum</name>
    <dbReference type="NCBI Taxonomy" id="113540"/>
    <lineage>
        <taxon>Eukaryota</taxon>
        <taxon>Metazoa</taxon>
        <taxon>Chordata</taxon>
        <taxon>Craniata</taxon>
        <taxon>Vertebrata</taxon>
        <taxon>Euteleostomi</taxon>
        <taxon>Actinopterygii</taxon>
        <taxon>Neopterygii</taxon>
        <taxon>Teleostei</taxon>
        <taxon>Osteoglossocephala</taxon>
        <taxon>Osteoglossomorpha</taxon>
        <taxon>Osteoglossiformes</taxon>
        <taxon>Osteoglossidae</taxon>
        <taxon>Scleropages</taxon>
    </lineage>
</organism>
<evidence type="ECO:0000256" key="9">
    <source>
        <dbReference type="ARBA" id="ARBA00022884"/>
    </source>
</evidence>
<evidence type="ECO:0000256" key="3">
    <source>
        <dbReference type="ARBA" id="ARBA00021330"/>
    </source>
</evidence>
<dbReference type="Proteomes" id="UP000034805">
    <property type="component" value="Unassembled WGS sequence"/>
</dbReference>
<keyword evidence="5 14" id="KW-0808">Transferase</keyword>
<dbReference type="AlphaFoldDB" id="A0A0P7UL49"/>
<evidence type="ECO:0000256" key="5">
    <source>
        <dbReference type="ARBA" id="ARBA00022679"/>
    </source>
</evidence>
<dbReference type="EC" id="2.1.1.386" evidence="12"/>
<dbReference type="FunFam" id="3.40.50.150:FF:000124">
    <property type="entry name" value="HEN methyltransferase 1"/>
    <property type="match status" value="1"/>
</dbReference>
<dbReference type="GO" id="GO:0005737">
    <property type="term" value="C:cytoplasm"/>
    <property type="evidence" value="ECO:0007669"/>
    <property type="project" value="TreeGrafter"/>
</dbReference>
<comment type="caution">
    <text evidence="14">The sequence shown here is derived from an EMBL/GenBank/DDBJ whole genome shotgun (WGS) entry which is preliminary data.</text>
</comment>
<dbReference type="PANTHER" id="PTHR21404">
    <property type="entry name" value="HEN1"/>
    <property type="match status" value="1"/>
</dbReference>